<accession>A0ABR1X9Q6</accession>
<reference evidence="8 9" key="1">
    <citation type="submission" date="2023-01" db="EMBL/GenBank/DDBJ databases">
        <title>Analysis of 21 Apiospora genomes using comparative genomics revels a genus with tremendous synthesis potential of carbohydrate active enzymes and secondary metabolites.</title>
        <authorList>
            <person name="Sorensen T."/>
        </authorList>
    </citation>
    <scope>NUCLEOTIDE SEQUENCE [LARGE SCALE GENOMIC DNA]</scope>
    <source>
        <strain evidence="8 9">CBS 114990</strain>
    </source>
</reference>
<evidence type="ECO:0000256" key="6">
    <source>
        <dbReference type="SAM" id="Phobius"/>
    </source>
</evidence>
<dbReference type="Pfam" id="PF20684">
    <property type="entry name" value="Fung_rhodopsin"/>
    <property type="match status" value="1"/>
</dbReference>
<evidence type="ECO:0000256" key="1">
    <source>
        <dbReference type="ARBA" id="ARBA00004141"/>
    </source>
</evidence>
<dbReference type="PANTHER" id="PTHR33048">
    <property type="entry name" value="PTH11-LIKE INTEGRAL MEMBRANE PROTEIN (AFU_ORTHOLOGUE AFUA_5G11245)"/>
    <property type="match status" value="1"/>
</dbReference>
<dbReference type="GeneID" id="92037412"/>
<evidence type="ECO:0000256" key="5">
    <source>
        <dbReference type="ARBA" id="ARBA00038359"/>
    </source>
</evidence>
<dbReference type="PANTHER" id="PTHR33048:SF47">
    <property type="entry name" value="INTEGRAL MEMBRANE PROTEIN-RELATED"/>
    <property type="match status" value="1"/>
</dbReference>
<gene>
    <name evidence="8" type="ORF">PG997_000037</name>
</gene>
<organism evidence="8 9">
    <name type="scientific">Apiospora hydei</name>
    <dbReference type="NCBI Taxonomy" id="1337664"/>
    <lineage>
        <taxon>Eukaryota</taxon>
        <taxon>Fungi</taxon>
        <taxon>Dikarya</taxon>
        <taxon>Ascomycota</taxon>
        <taxon>Pezizomycotina</taxon>
        <taxon>Sordariomycetes</taxon>
        <taxon>Xylariomycetidae</taxon>
        <taxon>Amphisphaeriales</taxon>
        <taxon>Apiosporaceae</taxon>
        <taxon>Apiospora</taxon>
    </lineage>
</organism>
<sequence length="399" mass="45830">MSAPDTALPAEERVSLKTFLNVTWAATGVAGLFLITRLTIRLKSFKRLTIEDYLIIVAWLLLLVSIILWQVKGGALYWMYDVQSQRRPPTPEFYEAYGAFLPLPAVWNILFYTSLWAVKCSFLIFFRTVGLKVSQNRVWWWIVSVIAFLSWIVCIANVDYKCTINDREYIMSRLRTPFFKLMEISADAFGYLAECFKRGHVKFQDITFYVNMGLDVLTDLLILTIPFRMLWEVRIPRHKKALLLGVFSLTILIMVVAIIRVTVVKRFGLHLGEQIASIEWLNLWSFVEVGAAIAVACTGSFRQLFVYAKKQQARETNACLRSFVRGLDFYQRPSRSDVSRYQYRPAGQIPRYPAYPGSDNHIVPLGPVYVRRSFDVVSVRSTPGDYARLVPPPGGYELV</sequence>
<evidence type="ECO:0000259" key="7">
    <source>
        <dbReference type="Pfam" id="PF20684"/>
    </source>
</evidence>
<evidence type="ECO:0000256" key="3">
    <source>
        <dbReference type="ARBA" id="ARBA00022989"/>
    </source>
</evidence>
<evidence type="ECO:0000256" key="4">
    <source>
        <dbReference type="ARBA" id="ARBA00023136"/>
    </source>
</evidence>
<comment type="caution">
    <text evidence="8">The sequence shown here is derived from an EMBL/GenBank/DDBJ whole genome shotgun (WGS) entry which is preliminary data.</text>
</comment>
<keyword evidence="2 6" id="KW-0812">Transmembrane</keyword>
<name>A0ABR1X9Q6_9PEZI</name>
<feature type="transmembrane region" description="Helical" evidence="6">
    <location>
        <begin position="206"/>
        <end position="230"/>
    </location>
</feature>
<keyword evidence="3 6" id="KW-1133">Transmembrane helix</keyword>
<feature type="transmembrane region" description="Helical" evidence="6">
    <location>
        <begin position="138"/>
        <end position="158"/>
    </location>
</feature>
<feature type="transmembrane region" description="Helical" evidence="6">
    <location>
        <begin position="20"/>
        <end position="40"/>
    </location>
</feature>
<feature type="transmembrane region" description="Helical" evidence="6">
    <location>
        <begin position="105"/>
        <end position="126"/>
    </location>
</feature>
<dbReference type="Proteomes" id="UP001433268">
    <property type="component" value="Unassembled WGS sequence"/>
</dbReference>
<evidence type="ECO:0000313" key="9">
    <source>
        <dbReference type="Proteomes" id="UP001433268"/>
    </source>
</evidence>
<keyword evidence="4 6" id="KW-0472">Membrane</keyword>
<comment type="subcellular location">
    <subcellularLocation>
        <location evidence="1">Membrane</location>
        <topology evidence="1">Multi-pass membrane protein</topology>
    </subcellularLocation>
</comment>
<feature type="transmembrane region" description="Helical" evidence="6">
    <location>
        <begin position="242"/>
        <end position="263"/>
    </location>
</feature>
<evidence type="ECO:0000256" key="2">
    <source>
        <dbReference type="ARBA" id="ARBA00022692"/>
    </source>
</evidence>
<feature type="transmembrane region" description="Helical" evidence="6">
    <location>
        <begin position="283"/>
        <end position="305"/>
    </location>
</feature>
<evidence type="ECO:0000313" key="8">
    <source>
        <dbReference type="EMBL" id="KAK8093352.1"/>
    </source>
</evidence>
<dbReference type="RefSeq" id="XP_066674125.1">
    <property type="nucleotide sequence ID" value="XM_066804352.1"/>
</dbReference>
<feature type="domain" description="Rhodopsin" evidence="7">
    <location>
        <begin position="37"/>
        <end position="305"/>
    </location>
</feature>
<feature type="transmembrane region" description="Helical" evidence="6">
    <location>
        <begin position="52"/>
        <end position="71"/>
    </location>
</feature>
<proteinExistence type="inferred from homology"/>
<dbReference type="InterPro" id="IPR052337">
    <property type="entry name" value="SAT4-like"/>
</dbReference>
<dbReference type="EMBL" id="JAQQWN010000002">
    <property type="protein sequence ID" value="KAK8093352.1"/>
    <property type="molecule type" value="Genomic_DNA"/>
</dbReference>
<protein>
    <recommendedName>
        <fullName evidence="7">Rhodopsin domain-containing protein</fullName>
    </recommendedName>
</protein>
<comment type="similarity">
    <text evidence="5">Belongs to the SAT4 family.</text>
</comment>
<dbReference type="InterPro" id="IPR049326">
    <property type="entry name" value="Rhodopsin_dom_fungi"/>
</dbReference>
<keyword evidence="9" id="KW-1185">Reference proteome</keyword>